<reference evidence="2 4" key="1">
    <citation type="journal article" date="2011" name="Nature">
        <title>The Medicago genome provides insight into the evolution of rhizobial symbioses.</title>
        <authorList>
            <person name="Young N.D."/>
            <person name="Debelle F."/>
            <person name="Oldroyd G.E."/>
            <person name="Geurts R."/>
            <person name="Cannon S.B."/>
            <person name="Udvardi M.K."/>
            <person name="Benedito V.A."/>
            <person name="Mayer K.F."/>
            <person name="Gouzy J."/>
            <person name="Schoof H."/>
            <person name="Van de Peer Y."/>
            <person name="Proost S."/>
            <person name="Cook D.R."/>
            <person name="Meyers B.C."/>
            <person name="Spannagl M."/>
            <person name="Cheung F."/>
            <person name="De Mita S."/>
            <person name="Krishnakumar V."/>
            <person name="Gundlach H."/>
            <person name="Zhou S."/>
            <person name="Mudge J."/>
            <person name="Bharti A.K."/>
            <person name="Murray J.D."/>
            <person name="Naoumkina M.A."/>
            <person name="Rosen B."/>
            <person name="Silverstein K.A."/>
            <person name="Tang H."/>
            <person name="Rombauts S."/>
            <person name="Zhao P.X."/>
            <person name="Zhou P."/>
            <person name="Barbe V."/>
            <person name="Bardou P."/>
            <person name="Bechner M."/>
            <person name="Bellec A."/>
            <person name="Berger A."/>
            <person name="Berges H."/>
            <person name="Bidwell S."/>
            <person name="Bisseling T."/>
            <person name="Choisne N."/>
            <person name="Couloux A."/>
            <person name="Denny R."/>
            <person name="Deshpande S."/>
            <person name="Dai X."/>
            <person name="Doyle J.J."/>
            <person name="Dudez A.M."/>
            <person name="Farmer A.D."/>
            <person name="Fouteau S."/>
            <person name="Franken C."/>
            <person name="Gibelin C."/>
            <person name="Gish J."/>
            <person name="Goldstein S."/>
            <person name="Gonzalez A.J."/>
            <person name="Green P.J."/>
            <person name="Hallab A."/>
            <person name="Hartog M."/>
            <person name="Hua A."/>
            <person name="Humphray S.J."/>
            <person name="Jeong D.H."/>
            <person name="Jing Y."/>
            <person name="Jocker A."/>
            <person name="Kenton S.M."/>
            <person name="Kim D.J."/>
            <person name="Klee K."/>
            <person name="Lai H."/>
            <person name="Lang C."/>
            <person name="Lin S."/>
            <person name="Macmil S.L."/>
            <person name="Magdelenat G."/>
            <person name="Matthews L."/>
            <person name="McCorrison J."/>
            <person name="Monaghan E.L."/>
            <person name="Mun J.H."/>
            <person name="Najar F.Z."/>
            <person name="Nicholson C."/>
            <person name="Noirot C."/>
            <person name="O'Bleness M."/>
            <person name="Paule C.R."/>
            <person name="Poulain J."/>
            <person name="Prion F."/>
            <person name="Qin B."/>
            <person name="Qu C."/>
            <person name="Retzel E.F."/>
            <person name="Riddle C."/>
            <person name="Sallet E."/>
            <person name="Samain S."/>
            <person name="Samson N."/>
            <person name="Sanders I."/>
            <person name="Saurat O."/>
            <person name="Scarpelli C."/>
            <person name="Schiex T."/>
            <person name="Segurens B."/>
            <person name="Severin A.J."/>
            <person name="Sherrier D.J."/>
            <person name="Shi R."/>
            <person name="Sims S."/>
            <person name="Singer S.R."/>
            <person name="Sinharoy S."/>
            <person name="Sterck L."/>
            <person name="Viollet A."/>
            <person name="Wang B.B."/>
            <person name="Wang K."/>
            <person name="Wang M."/>
            <person name="Wang X."/>
            <person name="Warfsmann J."/>
            <person name="Weissenbach J."/>
            <person name="White D.D."/>
            <person name="White J.D."/>
            <person name="Wiley G.B."/>
            <person name="Wincker P."/>
            <person name="Xing Y."/>
            <person name="Yang L."/>
            <person name="Yao Z."/>
            <person name="Ying F."/>
            <person name="Zhai J."/>
            <person name="Zhou L."/>
            <person name="Zuber A."/>
            <person name="Denarie J."/>
            <person name="Dixon R.A."/>
            <person name="May G.D."/>
            <person name="Schwartz D.C."/>
            <person name="Rogers J."/>
            <person name="Quetier F."/>
            <person name="Town C.D."/>
            <person name="Roe B.A."/>
        </authorList>
    </citation>
    <scope>NUCLEOTIDE SEQUENCE [LARGE SCALE GENOMIC DNA]</scope>
    <source>
        <strain evidence="2">A17</strain>
        <strain evidence="3 4">cv. Jemalong A17</strain>
    </source>
</reference>
<accession>A0A072U078</accession>
<dbReference type="PANTHER" id="PTHR10792">
    <property type="entry name" value="60S RIBOSOMAL PROTEIN L24"/>
    <property type="match status" value="1"/>
</dbReference>
<reference evidence="2 4" key="2">
    <citation type="journal article" date="2014" name="BMC Genomics">
        <title>An improved genome release (version Mt4.0) for the model legume Medicago truncatula.</title>
        <authorList>
            <person name="Tang H."/>
            <person name="Krishnakumar V."/>
            <person name="Bidwell S."/>
            <person name="Rosen B."/>
            <person name="Chan A."/>
            <person name="Zhou S."/>
            <person name="Gentzbittel L."/>
            <person name="Childs K.L."/>
            <person name="Yandell M."/>
            <person name="Gundlach H."/>
            <person name="Mayer K.F."/>
            <person name="Schwartz D.C."/>
            <person name="Town C.D."/>
        </authorList>
    </citation>
    <scope>GENOME REANNOTATION</scope>
    <source>
        <strain evidence="2">A17</strain>
        <strain evidence="3 4">cv. Jemalong A17</strain>
    </source>
</reference>
<dbReference type="AlphaFoldDB" id="A0A072U078"/>
<feature type="region of interest" description="Disordered" evidence="1">
    <location>
        <begin position="352"/>
        <end position="418"/>
    </location>
</feature>
<gene>
    <name evidence="2" type="ordered locus">MTR_7g068680</name>
</gene>
<reference evidence="3" key="3">
    <citation type="submission" date="2015-04" db="UniProtKB">
        <authorList>
            <consortium name="EnsemblPlants"/>
        </authorList>
    </citation>
    <scope>IDENTIFICATION</scope>
    <source>
        <strain evidence="3">cv. Jemalong A17</strain>
    </source>
</reference>
<dbReference type="EnsemblPlants" id="KEH23179">
    <property type="protein sequence ID" value="KEH23179"/>
    <property type="gene ID" value="MTR_7g068680"/>
</dbReference>
<dbReference type="InterPro" id="IPR056366">
    <property type="entry name" value="Ribosomal_eL24"/>
</dbReference>
<dbReference type="GO" id="GO:0042273">
    <property type="term" value="P:ribosomal large subunit biogenesis"/>
    <property type="evidence" value="ECO:0000318"/>
    <property type="project" value="GO_Central"/>
</dbReference>
<evidence type="ECO:0000256" key="1">
    <source>
        <dbReference type="SAM" id="MobiDB-lite"/>
    </source>
</evidence>
<dbReference type="GO" id="GO:0003735">
    <property type="term" value="F:structural constituent of ribosome"/>
    <property type="evidence" value="ECO:0007669"/>
    <property type="project" value="InterPro"/>
</dbReference>
<dbReference type="EMBL" id="CM001223">
    <property type="protein sequence ID" value="KEH23179.1"/>
    <property type="molecule type" value="Genomic_DNA"/>
</dbReference>
<keyword evidence="4" id="KW-1185">Reference proteome</keyword>
<dbReference type="PANTHER" id="PTHR10792:SF8">
    <property type="entry name" value="RIBOSOME BIOGENESIS PROTEIN RLP24-RELATED"/>
    <property type="match status" value="1"/>
</dbReference>
<sequence length="418" mass="47794">MASSSSAPGSSLNMQQQEAPAYEIKGRTMSLEEWDLKIQSENPVDFNSLAAHNCDVGKFYEAQGLGSYFNFLNDPTYQALVRHFWVRASIHDRDAAKVEKAEKVLLNPELKGKSRMEMGLEPFSQTEIRSSIMEIPVRITEDVIAFVLRRPVEGEYKDGITKVKESPWNDIVNQTLYNKIKKFVYSDMSPHTKIMLKIQNENLLPKGGGSDQPSLEHKILLHFFITGVKANVPRYIFRHMVQQLRESQLKNRCWVPYGRLLSEIFQQGNILKLLKEVDFFTDEPLGTVRGKIINGETLRSMRLIDQDPLEVQMNYTREHFERTKVKISLKEVPEQMYGGVLPVAKSRKTKSKALSKEEYLEEEVPRKPSKKSKEADKVEVAAPKPKKAKTVETESSNVPASEGVVQKKRNREPDVSCY</sequence>
<name>A0A072U078_MEDTR</name>
<dbReference type="Proteomes" id="UP000002051">
    <property type="component" value="Unassembled WGS sequence"/>
</dbReference>
<evidence type="ECO:0000313" key="3">
    <source>
        <dbReference type="EnsemblPlants" id="KEH23179"/>
    </source>
</evidence>
<dbReference type="HOGENOM" id="CLU_015296_1_0_1"/>
<feature type="compositionally biased region" description="Basic and acidic residues" evidence="1">
    <location>
        <begin position="354"/>
        <end position="379"/>
    </location>
</feature>
<dbReference type="GO" id="GO:0005730">
    <property type="term" value="C:nucleolus"/>
    <property type="evidence" value="ECO:0000318"/>
    <property type="project" value="GO_Central"/>
</dbReference>
<proteinExistence type="predicted"/>
<protein>
    <submittedName>
        <fullName evidence="2 3">Uncharacterized protein</fullName>
    </submittedName>
</protein>
<evidence type="ECO:0000313" key="4">
    <source>
        <dbReference type="Proteomes" id="UP000002051"/>
    </source>
</evidence>
<organism evidence="2 4">
    <name type="scientific">Medicago truncatula</name>
    <name type="common">Barrel medic</name>
    <name type="synonym">Medicago tribuloides</name>
    <dbReference type="NCBI Taxonomy" id="3880"/>
    <lineage>
        <taxon>Eukaryota</taxon>
        <taxon>Viridiplantae</taxon>
        <taxon>Streptophyta</taxon>
        <taxon>Embryophyta</taxon>
        <taxon>Tracheophyta</taxon>
        <taxon>Spermatophyta</taxon>
        <taxon>Magnoliopsida</taxon>
        <taxon>eudicotyledons</taxon>
        <taxon>Gunneridae</taxon>
        <taxon>Pentapetalae</taxon>
        <taxon>rosids</taxon>
        <taxon>fabids</taxon>
        <taxon>Fabales</taxon>
        <taxon>Fabaceae</taxon>
        <taxon>Papilionoideae</taxon>
        <taxon>50 kb inversion clade</taxon>
        <taxon>NPAAA clade</taxon>
        <taxon>Hologalegina</taxon>
        <taxon>IRL clade</taxon>
        <taxon>Trifolieae</taxon>
        <taxon>Medicago</taxon>
    </lineage>
</organism>
<evidence type="ECO:0000313" key="2">
    <source>
        <dbReference type="EMBL" id="KEH23179.1"/>
    </source>
</evidence>